<feature type="domain" description="ABC transmembrane type-1" evidence="9">
    <location>
        <begin position="91"/>
        <end position="317"/>
    </location>
</feature>
<keyword evidence="7 8" id="KW-0472">Membrane</keyword>
<feature type="transmembrane region" description="Helical" evidence="8">
    <location>
        <begin position="127"/>
        <end position="149"/>
    </location>
</feature>
<dbReference type="PANTHER" id="PTHR42929">
    <property type="entry name" value="INNER MEMBRANE ABC TRANSPORTER PERMEASE PROTEIN YDCU-RELATED-RELATED"/>
    <property type="match status" value="1"/>
</dbReference>
<evidence type="ECO:0000313" key="11">
    <source>
        <dbReference type="Proteomes" id="UP000436522"/>
    </source>
</evidence>
<dbReference type="RefSeq" id="WP_159979934.1">
    <property type="nucleotide sequence ID" value="NZ_BLIV01000007.1"/>
</dbReference>
<dbReference type="InterPro" id="IPR035906">
    <property type="entry name" value="MetI-like_sf"/>
</dbReference>
<gene>
    <name evidence="10" type="ORF">So717_35740</name>
</gene>
<dbReference type="EMBL" id="BLIV01000007">
    <property type="protein sequence ID" value="GFE51821.1"/>
    <property type="molecule type" value="Genomic_DNA"/>
</dbReference>
<evidence type="ECO:0000256" key="1">
    <source>
        <dbReference type="ARBA" id="ARBA00004651"/>
    </source>
</evidence>
<accession>A0A640VXJ6</accession>
<keyword evidence="4" id="KW-1003">Cell membrane</keyword>
<dbReference type="OrthoDB" id="7056428at2"/>
<dbReference type="PROSITE" id="PS50928">
    <property type="entry name" value="ABC_TM1"/>
    <property type="match status" value="1"/>
</dbReference>
<evidence type="ECO:0000256" key="5">
    <source>
        <dbReference type="ARBA" id="ARBA00022692"/>
    </source>
</evidence>
<feature type="transmembrane region" description="Helical" evidence="8">
    <location>
        <begin position="250"/>
        <end position="276"/>
    </location>
</feature>
<dbReference type="GO" id="GO:0055085">
    <property type="term" value="P:transmembrane transport"/>
    <property type="evidence" value="ECO:0007669"/>
    <property type="project" value="InterPro"/>
</dbReference>
<keyword evidence="11" id="KW-1185">Reference proteome</keyword>
<dbReference type="GO" id="GO:0005886">
    <property type="term" value="C:plasma membrane"/>
    <property type="evidence" value="ECO:0007669"/>
    <property type="project" value="UniProtKB-SubCell"/>
</dbReference>
<dbReference type="InterPro" id="IPR000515">
    <property type="entry name" value="MetI-like"/>
</dbReference>
<comment type="caution">
    <text evidence="10">The sequence shown here is derived from an EMBL/GenBank/DDBJ whole genome shotgun (WGS) entry which is preliminary data.</text>
</comment>
<sequence length="328" mass="36315">MTVADDIPLAKPARAGKATQPFPIRRVVPGVLTTLIVVFCVAPFLLVLAISFGRKVDGAAWVWDLTFENYQRFFVGVLWPDEITLLYLQQLYYSFYFAVIASLLAVLTALPFTLLLTRLKRSTQAMWLVFILSSLAMSEVFIVMGWDILLSNNSGLPKLFRETGLTAWLKDVGWFQTLRDWGLANPRNVKFKTSDFATVLTMSYLVWPYAVILLYPALSRLDPSLAEAARTMGAGRWTVTRTVTLPSIRLPLLGTTLLLFVFLLGTYVAVTVFAAPEKHTTAVAIYSNVRGANLNAPFGATQAIMLLIAASTCLSLGHLLNRKAEGAR</sequence>
<dbReference type="Gene3D" id="1.10.3720.10">
    <property type="entry name" value="MetI-like"/>
    <property type="match status" value="1"/>
</dbReference>
<proteinExistence type="inferred from homology"/>
<feature type="transmembrane region" description="Helical" evidence="8">
    <location>
        <begin position="27"/>
        <end position="52"/>
    </location>
</feature>
<comment type="similarity">
    <text evidence="2">Belongs to the binding-protein-dependent transport system permease family. CysTW subfamily.</text>
</comment>
<dbReference type="PANTHER" id="PTHR42929:SF1">
    <property type="entry name" value="INNER MEMBRANE ABC TRANSPORTER PERMEASE PROTEIN YDCU-RELATED"/>
    <property type="match status" value="1"/>
</dbReference>
<evidence type="ECO:0000256" key="2">
    <source>
        <dbReference type="ARBA" id="ARBA00007069"/>
    </source>
</evidence>
<evidence type="ECO:0000256" key="6">
    <source>
        <dbReference type="ARBA" id="ARBA00022989"/>
    </source>
</evidence>
<evidence type="ECO:0000259" key="9">
    <source>
        <dbReference type="PROSITE" id="PS50928"/>
    </source>
</evidence>
<feature type="transmembrane region" description="Helical" evidence="8">
    <location>
        <begin position="296"/>
        <end position="320"/>
    </location>
</feature>
<reference evidence="10 11" key="1">
    <citation type="submission" date="2019-12" db="EMBL/GenBank/DDBJ databases">
        <title>Roseobacter cerasinus sp. nov., isolated from seawater around aquaculture.</title>
        <authorList>
            <person name="Muramatsu S."/>
            <person name="Takabe Y."/>
            <person name="Mori K."/>
            <person name="Takaichi S."/>
            <person name="Hanada S."/>
        </authorList>
    </citation>
    <scope>NUCLEOTIDE SEQUENCE [LARGE SCALE GENOMIC DNA]</scope>
    <source>
        <strain evidence="10 11">AI77</strain>
    </source>
</reference>
<evidence type="ECO:0000256" key="4">
    <source>
        <dbReference type="ARBA" id="ARBA00022475"/>
    </source>
</evidence>
<protein>
    <submittedName>
        <fullName evidence="10">ABC transporter permease</fullName>
    </submittedName>
</protein>
<name>A0A640VXJ6_9RHOB</name>
<evidence type="ECO:0000256" key="3">
    <source>
        <dbReference type="ARBA" id="ARBA00022448"/>
    </source>
</evidence>
<keyword evidence="6 8" id="KW-1133">Transmembrane helix</keyword>
<dbReference type="Proteomes" id="UP000436522">
    <property type="component" value="Unassembled WGS sequence"/>
</dbReference>
<evidence type="ECO:0000256" key="8">
    <source>
        <dbReference type="SAM" id="Phobius"/>
    </source>
</evidence>
<feature type="transmembrane region" description="Helical" evidence="8">
    <location>
        <begin position="95"/>
        <end position="115"/>
    </location>
</feature>
<dbReference type="SUPFAM" id="SSF161098">
    <property type="entry name" value="MetI-like"/>
    <property type="match status" value="1"/>
</dbReference>
<evidence type="ECO:0000256" key="7">
    <source>
        <dbReference type="ARBA" id="ARBA00023136"/>
    </source>
</evidence>
<dbReference type="CDD" id="cd06261">
    <property type="entry name" value="TM_PBP2"/>
    <property type="match status" value="1"/>
</dbReference>
<evidence type="ECO:0000313" key="10">
    <source>
        <dbReference type="EMBL" id="GFE51821.1"/>
    </source>
</evidence>
<keyword evidence="5 8" id="KW-0812">Transmembrane</keyword>
<keyword evidence="3" id="KW-0813">Transport</keyword>
<comment type="subcellular location">
    <subcellularLocation>
        <location evidence="1">Cell membrane</location>
        <topology evidence="1">Multi-pass membrane protein</topology>
    </subcellularLocation>
</comment>
<organism evidence="10 11">
    <name type="scientific">Roseobacter cerasinus</name>
    <dbReference type="NCBI Taxonomy" id="2602289"/>
    <lineage>
        <taxon>Bacteria</taxon>
        <taxon>Pseudomonadati</taxon>
        <taxon>Pseudomonadota</taxon>
        <taxon>Alphaproteobacteria</taxon>
        <taxon>Rhodobacterales</taxon>
        <taxon>Roseobacteraceae</taxon>
        <taxon>Roseobacter</taxon>
    </lineage>
</organism>
<feature type="transmembrane region" description="Helical" evidence="8">
    <location>
        <begin position="196"/>
        <end position="215"/>
    </location>
</feature>
<dbReference type="AlphaFoldDB" id="A0A640VXJ6"/>